<reference evidence="2" key="1">
    <citation type="submission" date="2021-01" db="EMBL/GenBank/DDBJ databases">
        <title>A chromosome-scale assembly of European eel, Anguilla anguilla.</title>
        <authorList>
            <person name="Henkel C."/>
            <person name="Jong-Raadsen S.A."/>
            <person name="Dufour S."/>
            <person name="Weltzien F.-A."/>
            <person name="Palstra A.P."/>
            <person name="Pelster B."/>
            <person name="Spaink H.P."/>
            <person name="Van Den Thillart G.E."/>
            <person name="Jansen H."/>
            <person name="Zahm M."/>
            <person name="Klopp C."/>
            <person name="Cedric C."/>
            <person name="Louis A."/>
            <person name="Berthelot C."/>
            <person name="Parey E."/>
            <person name="Roest Crollius H."/>
            <person name="Montfort J."/>
            <person name="Robinson-Rechavi M."/>
            <person name="Bucao C."/>
            <person name="Bouchez O."/>
            <person name="Gislard M."/>
            <person name="Lluch J."/>
            <person name="Milhes M."/>
            <person name="Lampietro C."/>
            <person name="Lopez Roques C."/>
            <person name="Donnadieu C."/>
            <person name="Braasch I."/>
            <person name="Desvignes T."/>
            <person name="Postlethwait J."/>
            <person name="Bobe J."/>
            <person name="Guiguen Y."/>
            <person name="Dirks R."/>
        </authorList>
    </citation>
    <scope>NUCLEOTIDE SEQUENCE</scope>
    <source>
        <strain evidence="2">Tag_6206</strain>
        <tissue evidence="2">Liver</tissue>
    </source>
</reference>
<dbReference type="Proteomes" id="UP001044222">
    <property type="component" value="Chromosome 15"/>
</dbReference>
<accession>A0A9D3LPI6</accession>
<keyword evidence="3" id="KW-1185">Reference proteome</keyword>
<dbReference type="AlphaFoldDB" id="A0A9D3LPI6"/>
<evidence type="ECO:0000313" key="2">
    <source>
        <dbReference type="EMBL" id="KAG5834767.1"/>
    </source>
</evidence>
<feature type="region of interest" description="Disordered" evidence="1">
    <location>
        <begin position="74"/>
        <end position="109"/>
    </location>
</feature>
<feature type="region of interest" description="Disordered" evidence="1">
    <location>
        <begin position="126"/>
        <end position="157"/>
    </location>
</feature>
<name>A0A9D3LPI6_ANGAN</name>
<evidence type="ECO:0000313" key="3">
    <source>
        <dbReference type="Proteomes" id="UP001044222"/>
    </source>
</evidence>
<feature type="compositionally biased region" description="Basic and acidic residues" evidence="1">
    <location>
        <begin position="128"/>
        <end position="153"/>
    </location>
</feature>
<organism evidence="2 3">
    <name type="scientific">Anguilla anguilla</name>
    <name type="common">European freshwater eel</name>
    <name type="synonym">Muraena anguilla</name>
    <dbReference type="NCBI Taxonomy" id="7936"/>
    <lineage>
        <taxon>Eukaryota</taxon>
        <taxon>Metazoa</taxon>
        <taxon>Chordata</taxon>
        <taxon>Craniata</taxon>
        <taxon>Vertebrata</taxon>
        <taxon>Euteleostomi</taxon>
        <taxon>Actinopterygii</taxon>
        <taxon>Neopterygii</taxon>
        <taxon>Teleostei</taxon>
        <taxon>Anguilliformes</taxon>
        <taxon>Anguillidae</taxon>
        <taxon>Anguilla</taxon>
    </lineage>
</organism>
<sequence>MNNLKRHVFSGPDQAHKLPVEGAGLTGLATGLATWTTDTVRLLWRLVPYATPSFPTGNAIQAFGYGPDVLPKASSLPARPTASAGLAPASTGKPPGNPPGNHPGNANEVSLSSDPCVFSTCANLKSDQGGHVESPFESRDSSKMEAEERERSSGVHLSSVQAGLVHLSLLWVRLAL</sequence>
<gene>
    <name evidence="2" type="ORF">ANANG_G00265060</name>
</gene>
<protein>
    <submittedName>
        <fullName evidence="2">Uncharacterized protein</fullName>
    </submittedName>
</protein>
<comment type="caution">
    <text evidence="2">The sequence shown here is derived from an EMBL/GenBank/DDBJ whole genome shotgun (WGS) entry which is preliminary data.</text>
</comment>
<dbReference type="EMBL" id="JAFIRN010000015">
    <property type="protein sequence ID" value="KAG5834767.1"/>
    <property type="molecule type" value="Genomic_DNA"/>
</dbReference>
<evidence type="ECO:0000256" key="1">
    <source>
        <dbReference type="SAM" id="MobiDB-lite"/>
    </source>
</evidence>
<proteinExistence type="predicted"/>